<evidence type="ECO:0000256" key="11">
    <source>
        <dbReference type="SAM" id="Phobius"/>
    </source>
</evidence>
<dbReference type="SMART" id="SM00283">
    <property type="entry name" value="MA"/>
    <property type="match status" value="1"/>
</dbReference>
<evidence type="ECO:0000313" key="15">
    <source>
        <dbReference type="EMBL" id="SYX89331.1"/>
    </source>
</evidence>
<dbReference type="CDD" id="cd11386">
    <property type="entry name" value="MCP_signal"/>
    <property type="match status" value="1"/>
</dbReference>
<keyword evidence="2" id="KW-1003">Cell membrane</keyword>
<dbReference type="Pfam" id="PF16591">
    <property type="entry name" value="HBM"/>
    <property type="match status" value="1"/>
</dbReference>
<dbReference type="InterPro" id="IPR032255">
    <property type="entry name" value="HBM"/>
</dbReference>
<evidence type="ECO:0000313" key="16">
    <source>
        <dbReference type="Proteomes" id="UP000263595"/>
    </source>
</evidence>
<dbReference type="GO" id="GO:0006935">
    <property type="term" value="P:chemotaxis"/>
    <property type="evidence" value="ECO:0007669"/>
    <property type="project" value="UniProtKB-KW"/>
</dbReference>
<evidence type="ECO:0000259" key="14">
    <source>
        <dbReference type="PROSITE" id="PS51753"/>
    </source>
</evidence>
<dbReference type="PROSITE" id="PS50885">
    <property type="entry name" value="HAMP"/>
    <property type="match status" value="1"/>
</dbReference>
<dbReference type="PANTHER" id="PTHR32089:SF120">
    <property type="entry name" value="METHYL-ACCEPTING CHEMOTAXIS PROTEIN TLPQ"/>
    <property type="match status" value="1"/>
</dbReference>
<dbReference type="PANTHER" id="PTHR32089">
    <property type="entry name" value="METHYL-ACCEPTING CHEMOTAXIS PROTEIN MCPB"/>
    <property type="match status" value="1"/>
</dbReference>
<dbReference type="AlphaFoldDB" id="A0A383RSA7"/>
<dbReference type="InterPro" id="IPR004089">
    <property type="entry name" value="MCPsignal_dom"/>
</dbReference>
<keyword evidence="4" id="KW-0145">Chemotaxis</keyword>
<dbReference type="Pfam" id="PF00672">
    <property type="entry name" value="HAMP"/>
    <property type="match status" value="1"/>
</dbReference>
<dbReference type="SMART" id="SM01358">
    <property type="entry name" value="HBM"/>
    <property type="match status" value="1"/>
</dbReference>
<dbReference type="PROSITE" id="PS50111">
    <property type="entry name" value="CHEMOTAXIS_TRANSDUC_2"/>
    <property type="match status" value="1"/>
</dbReference>
<protein>
    <submittedName>
        <fullName evidence="15">Methyl-accepting chemotaxis protein McpS</fullName>
    </submittedName>
</protein>
<dbReference type="Gene3D" id="1.10.287.950">
    <property type="entry name" value="Methyl-accepting chemotaxis protein"/>
    <property type="match status" value="1"/>
</dbReference>
<evidence type="ECO:0000256" key="5">
    <source>
        <dbReference type="ARBA" id="ARBA00022692"/>
    </source>
</evidence>
<feature type="domain" description="HAMP" evidence="13">
    <location>
        <begin position="310"/>
        <end position="362"/>
    </location>
</feature>
<proteinExistence type="inferred from homology"/>
<name>A0A383RSA7_9PSED</name>
<dbReference type="EMBL" id="UNOZ01000013">
    <property type="protein sequence ID" value="SYX89331.1"/>
    <property type="molecule type" value="Genomic_DNA"/>
</dbReference>
<evidence type="ECO:0000256" key="2">
    <source>
        <dbReference type="ARBA" id="ARBA00022475"/>
    </source>
</evidence>
<feature type="transmembrane region" description="Helical" evidence="11">
    <location>
        <begin position="291"/>
        <end position="313"/>
    </location>
</feature>
<dbReference type="Gene3D" id="1.20.1440.210">
    <property type="match status" value="2"/>
</dbReference>
<dbReference type="Proteomes" id="UP000263595">
    <property type="component" value="Unassembled WGS sequence"/>
</dbReference>
<keyword evidence="16" id="KW-1185">Reference proteome</keyword>
<dbReference type="GO" id="GO:0007165">
    <property type="term" value="P:signal transduction"/>
    <property type="evidence" value="ECO:0007669"/>
    <property type="project" value="UniProtKB-KW"/>
</dbReference>
<dbReference type="CDD" id="cd06225">
    <property type="entry name" value="HAMP"/>
    <property type="match status" value="1"/>
</dbReference>
<evidence type="ECO:0000256" key="3">
    <source>
        <dbReference type="ARBA" id="ARBA00022481"/>
    </source>
</evidence>
<feature type="domain" description="Methyl-accepting transducer" evidence="12">
    <location>
        <begin position="367"/>
        <end position="603"/>
    </location>
</feature>
<keyword evidence="6 11" id="KW-1133">Transmembrane helix</keyword>
<evidence type="ECO:0000256" key="7">
    <source>
        <dbReference type="ARBA" id="ARBA00023136"/>
    </source>
</evidence>
<keyword evidence="8 10" id="KW-0807">Transducer</keyword>
<feature type="domain" description="HBM" evidence="14">
    <location>
        <begin position="41"/>
        <end position="283"/>
    </location>
</feature>
<keyword evidence="5 11" id="KW-0812">Transmembrane</keyword>
<comment type="subcellular location">
    <subcellularLocation>
        <location evidence="1">Cell membrane</location>
        <topology evidence="1">Multi-pass membrane protein</topology>
    </subcellularLocation>
</comment>
<sequence length="639" mass="68748">MFTWFDDLKIAHKLALGFGLVLSLALTQSLISWDGLTSLVRRSEVVSDVSKLNDALGDLREARLRHAMANGDDSQASALQAALEAFKTPLGKLRQSLRMPANLALLENADQALQAYSRNQALSFQSYQKMRAAQKDMGVLATSAFASIEQIRQQVRALPDAEQRWVRSEAINQIRENLILLRYHVRGYTGNTNADTEKAMNAQIASTVRDLPGLIARFNGQFAAQFTQLDDQVRDYAQAVEAFRGEVSKLMDYRTAMGSDIDTLNRLIGQLLDAQAVAVVDDSHFAKTLQLVTTLLALLLGALAAVLIARQIAQPLQRVLRAMEQVAAGDLSEQPASRRRDELGHLQNSLQGMTGNLRQLITQVRDGISQIASATEELSAITEQTSAGANSQKVETDQVATAMQEMAATVHEVARNAGEASQAASATDEEAREGDSVVNRAVAQIGRLASQVDATGEAMGALRTDSQRIGKVMDVIKAVAEQTNLLALNAAIEAARAGEAGRGFAVVADEVRSLAQRTQASTAEIESAISSLEQGTRSVSDLMEESQSLTQSSVALVREAGVALEGITQRVSGIQLMNQQIAAASEQQSAVAEEISRSVVTVRDISEQTAEASQQTSASSVELASLGGQLQAMISRFRF</sequence>
<gene>
    <name evidence="15" type="primary">mcpS1</name>
    <name evidence="15" type="ORF">CCOS865_01582</name>
</gene>
<dbReference type="GO" id="GO:0005886">
    <property type="term" value="C:plasma membrane"/>
    <property type="evidence" value="ECO:0007669"/>
    <property type="project" value="UniProtKB-SubCell"/>
</dbReference>
<keyword evidence="3" id="KW-0488">Methylation</keyword>
<evidence type="ECO:0000256" key="8">
    <source>
        <dbReference type="ARBA" id="ARBA00023224"/>
    </source>
</evidence>
<evidence type="ECO:0000256" key="6">
    <source>
        <dbReference type="ARBA" id="ARBA00022989"/>
    </source>
</evidence>
<reference evidence="16" key="1">
    <citation type="submission" date="2018-08" db="EMBL/GenBank/DDBJ databases">
        <authorList>
            <person name="Blom J."/>
        </authorList>
    </citation>
    <scope>NUCLEOTIDE SEQUENCE [LARGE SCALE GENOMIC DNA]</scope>
    <source>
        <strain evidence="16">CCOS 865</strain>
    </source>
</reference>
<evidence type="ECO:0000256" key="1">
    <source>
        <dbReference type="ARBA" id="ARBA00004651"/>
    </source>
</evidence>
<comment type="similarity">
    <text evidence="9">Belongs to the methyl-accepting chemotaxis (MCP) protein family.</text>
</comment>
<dbReference type="PROSITE" id="PS51753">
    <property type="entry name" value="HBM"/>
    <property type="match status" value="1"/>
</dbReference>
<evidence type="ECO:0000256" key="9">
    <source>
        <dbReference type="ARBA" id="ARBA00029447"/>
    </source>
</evidence>
<dbReference type="SUPFAM" id="SSF58104">
    <property type="entry name" value="Methyl-accepting chemotaxis protein (MCP) signaling domain"/>
    <property type="match status" value="1"/>
</dbReference>
<dbReference type="SMART" id="SM00304">
    <property type="entry name" value="HAMP"/>
    <property type="match status" value="2"/>
</dbReference>
<dbReference type="OrthoDB" id="9795078at2"/>
<evidence type="ECO:0000256" key="10">
    <source>
        <dbReference type="PROSITE-ProRule" id="PRU00284"/>
    </source>
</evidence>
<organism evidence="15 16">
    <name type="scientific">Pseudomonas reidholzensis</name>
    <dbReference type="NCBI Taxonomy" id="1785162"/>
    <lineage>
        <taxon>Bacteria</taxon>
        <taxon>Pseudomonadati</taxon>
        <taxon>Pseudomonadota</taxon>
        <taxon>Gammaproteobacteria</taxon>
        <taxon>Pseudomonadales</taxon>
        <taxon>Pseudomonadaceae</taxon>
        <taxon>Pseudomonas</taxon>
    </lineage>
</organism>
<evidence type="ECO:0000259" key="13">
    <source>
        <dbReference type="PROSITE" id="PS50885"/>
    </source>
</evidence>
<dbReference type="InterPro" id="IPR003660">
    <property type="entry name" value="HAMP_dom"/>
</dbReference>
<accession>A0A383RSA7</accession>
<evidence type="ECO:0000256" key="4">
    <source>
        <dbReference type="ARBA" id="ARBA00022500"/>
    </source>
</evidence>
<dbReference type="Pfam" id="PF00015">
    <property type="entry name" value="MCPsignal"/>
    <property type="match status" value="1"/>
</dbReference>
<keyword evidence="7 11" id="KW-0472">Membrane</keyword>
<dbReference type="FunFam" id="1.10.287.950:FF:000001">
    <property type="entry name" value="Methyl-accepting chemotaxis sensory transducer"/>
    <property type="match status" value="1"/>
</dbReference>
<evidence type="ECO:0000259" key="12">
    <source>
        <dbReference type="PROSITE" id="PS50111"/>
    </source>
</evidence>